<feature type="signal peptide" evidence="1">
    <location>
        <begin position="1"/>
        <end position="26"/>
    </location>
</feature>
<gene>
    <name evidence="2" type="ORF">ANSO36C_04280</name>
</gene>
<reference evidence="2" key="1">
    <citation type="submission" date="2022-04" db="EMBL/GenBank/DDBJ databases">
        <title>Complete genome sequence of a cyanobacterium, Nostoc sp. SO-36, isolated in Antarctica.</title>
        <authorList>
            <person name="Kanesaki Y."/>
            <person name="Effendi D."/>
            <person name="Sakamoto T."/>
            <person name="Ohtani S."/>
            <person name="Awai K."/>
        </authorList>
    </citation>
    <scope>NUCLEOTIDE SEQUENCE</scope>
    <source>
        <strain evidence="2">SO-36</strain>
    </source>
</reference>
<feature type="chain" id="PRO_5047120664" evidence="1">
    <location>
        <begin position="27"/>
        <end position="206"/>
    </location>
</feature>
<evidence type="ECO:0000313" key="3">
    <source>
        <dbReference type="Proteomes" id="UP001055453"/>
    </source>
</evidence>
<evidence type="ECO:0000256" key="1">
    <source>
        <dbReference type="SAM" id="SignalP"/>
    </source>
</evidence>
<name>A0ABN6PU83_NOSCO</name>
<proteinExistence type="predicted"/>
<sequence>MIKLPQTIPVLLFGASLAVLSPQLCAAFTVQEVASLAQTSSDLPVVKSAGLSPDMDVPWSKPVKIVDPFEGEFLAVFDRNSLGGNLHRESSKQVISLWTPSSIRVLVTLNSSQARSSFYTAGNVSFRPDFLRFVTTKKVDKLLLKVREKVFQLDGSTGTFAVSQELATALKNAPDQNLTIRLILEGGQSVDSEIGKATVKAWRNIY</sequence>
<dbReference type="RefSeq" id="WP_251958182.1">
    <property type="nucleotide sequence ID" value="NZ_AP025732.1"/>
</dbReference>
<evidence type="ECO:0000313" key="2">
    <source>
        <dbReference type="EMBL" id="BDI14626.1"/>
    </source>
</evidence>
<keyword evidence="3" id="KW-1185">Reference proteome</keyword>
<dbReference type="EMBL" id="AP025732">
    <property type="protein sequence ID" value="BDI14626.1"/>
    <property type="molecule type" value="Genomic_DNA"/>
</dbReference>
<protein>
    <submittedName>
        <fullName evidence="2">Uncharacterized protein</fullName>
    </submittedName>
</protein>
<organism evidence="2 3">
    <name type="scientific">Nostoc cf. commune SO-36</name>
    <dbReference type="NCBI Taxonomy" id="449208"/>
    <lineage>
        <taxon>Bacteria</taxon>
        <taxon>Bacillati</taxon>
        <taxon>Cyanobacteriota</taxon>
        <taxon>Cyanophyceae</taxon>
        <taxon>Nostocales</taxon>
        <taxon>Nostocaceae</taxon>
        <taxon>Nostoc</taxon>
    </lineage>
</organism>
<accession>A0ABN6PU83</accession>
<keyword evidence="1" id="KW-0732">Signal</keyword>
<dbReference type="Proteomes" id="UP001055453">
    <property type="component" value="Chromosome"/>
</dbReference>